<dbReference type="Gene3D" id="3.30.70.2390">
    <property type="match status" value="1"/>
</dbReference>
<comment type="caution">
    <text evidence="3">The sequence shown here is derived from an EMBL/GenBank/DDBJ whole genome shotgun (WGS) entry which is preliminary data.</text>
</comment>
<dbReference type="Proteomes" id="UP001157109">
    <property type="component" value="Unassembled WGS sequence"/>
</dbReference>
<protein>
    <recommendedName>
        <fullName evidence="2">LytR/CpsA/Psr regulator C-terminal domain-containing protein</fullName>
    </recommendedName>
</protein>
<evidence type="ECO:0000259" key="2">
    <source>
        <dbReference type="Pfam" id="PF13399"/>
    </source>
</evidence>
<name>A0ABQ6HTF3_9MICO</name>
<sequence length="193" mass="20742">MRRRRVRRIIAFVTFPGILIGTAGVTTAYAGKWFTAPPLLSCTAVERVAPAKSSFTLNVLNAGAVSGEAGVVASELRKRGYAVGSVSNDDVLRSVDGSGEIRYGRKGYDQALYVQQLVPSARLVEVDRPTTAVDLVLGPDYKALTPRPARPRSTPRTSWSTSTTRRTTRTSAPPRSTSWSSAGSSAARSVRTR</sequence>
<feature type="region of interest" description="Disordered" evidence="1">
    <location>
        <begin position="142"/>
        <end position="193"/>
    </location>
</feature>
<accession>A0ABQ6HTF3</accession>
<dbReference type="InterPro" id="IPR027381">
    <property type="entry name" value="LytR/CpsA/Psr_C"/>
</dbReference>
<gene>
    <name evidence="3" type="ORF">GCM10025862_30050</name>
</gene>
<reference evidence="4" key="1">
    <citation type="journal article" date="2019" name="Int. J. Syst. Evol. Microbiol.">
        <title>The Global Catalogue of Microorganisms (GCM) 10K type strain sequencing project: providing services to taxonomists for standard genome sequencing and annotation.</title>
        <authorList>
            <consortium name="The Broad Institute Genomics Platform"/>
            <consortium name="The Broad Institute Genome Sequencing Center for Infectious Disease"/>
            <person name="Wu L."/>
            <person name="Ma J."/>
        </authorList>
    </citation>
    <scope>NUCLEOTIDE SEQUENCE [LARGE SCALE GENOMIC DNA]</scope>
    <source>
        <strain evidence="4">NBRC 105830</strain>
    </source>
</reference>
<evidence type="ECO:0000256" key="1">
    <source>
        <dbReference type="SAM" id="MobiDB-lite"/>
    </source>
</evidence>
<feature type="compositionally biased region" description="Low complexity" evidence="1">
    <location>
        <begin position="145"/>
        <end position="193"/>
    </location>
</feature>
<feature type="domain" description="LytR/CpsA/Psr regulator C-terminal" evidence="2">
    <location>
        <begin position="55"/>
        <end position="141"/>
    </location>
</feature>
<proteinExistence type="predicted"/>
<organism evidence="3 4">
    <name type="scientific">Arsenicicoccus piscis</name>
    <dbReference type="NCBI Taxonomy" id="673954"/>
    <lineage>
        <taxon>Bacteria</taxon>
        <taxon>Bacillati</taxon>
        <taxon>Actinomycetota</taxon>
        <taxon>Actinomycetes</taxon>
        <taxon>Micrococcales</taxon>
        <taxon>Intrasporangiaceae</taxon>
        <taxon>Arsenicicoccus</taxon>
    </lineage>
</organism>
<dbReference type="EMBL" id="BSUJ01000001">
    <property type="protein sequence ID" value="GMA20984.1"/>
    <property type="molecule type" value="Genomic_DNA"/>
</dbReference>
<keyword evidence="4" id="KW-1185">Reference proteome</keyword>
<evidence type="ECO:0000313" key="3">
    <source>
        <dbReference type="EMBL" id="GMA20984.1"/>
    </source>
</evidence>
<dbReference type="Pfam" id="PF13399">
    <property type="entry name" value="LytR_C"/>
    <property type="match status" value="1"/>
</dbReference>
<evidence type="ECO:0000313" key="4">
    <source>
        <dbReference type="Proteomes" id="UP001157109"/>
    </source>
</evidence>